<dbReference type="CDD" id="cd14659">
    <property type="entry name" value="Imelysin-like_IPPA"/>
    <property type="match status" value="1"/>
</dbReference>
<evidence type="ECO:0000313" key="5">
    <source>
        <dbReference type="EMBL" id="SNT08023.1"/>
    </source>
</evidence>
<dbReference type="Proteomes" id="UP000198426">
    <property type="component" value="Unassembled WGS sequence"/>
</dbReference>
<evidence type="ECO:0000313" key="6">
    <source>
        <dbReference type="Proteomes" id="UP000198426"/>
    </source>
</evidence>
<keyword evidence="6" id="KW-1185">Reference proteome</keyword>
<feature type="domain" description="Imelysin-like" evidence="4">
    <location>
        <begin position="75"/>
        <end position="348"/>
    </location>
</feature>
<feature type="chain" id="PRO_5012489589" description="Imelysin-like domain-containing protein" evidence="3">
    <location>
        <begin position="24"/>
        <end position="371"/>
    </location>
</feature>
<dbReference type="RefSeq" id="WP_176442896.1">
    <property type="nucleotide sequence ID" value="NZ_FZOY01000006.1"/>
</dbReference>
<reference evidence="5 6" key="1">
    <citation type="submission" date="2017-06" db="EMBL/GenBank/DDBJ databases">
        <authorList>
            <person name="Kim H.J."/>
            <person name="Triplett B.A."/>
        </authorList>
    </citation>
    <scope>NUCLEOTIDE SEQUENCE [LARGE SCALE GENOMIC DNA]</scope>
    <source>
        <strain evidence="5 6">DSM 29339</strain>
    </source>
</reference>
<name>A0A239JRL7_9RHOB</name>
<dbReference type="Gene3D" id="1.20.1420.20">
    <property type="entry name" value="M75 peptidase, HXXE motif"/>
    <property type="match status" value="1"/>
</dbReference>
<dbReference type="Pfam" id="PF09375">
    <property type="entry name" value="Peptidase_M75"/>
    <property type="match status" value="1"/>
</dbReference>
<evidence type="ECO:0000259" key="4">
    <source>
        <dbReference type="Pfam" id="PF09375"/>
    </source>
</evidence>
<keyword evidence="2 3" id="KW-0732">Signal</keyword>
<feature type="signal peptide" evidence="3">
    <location>
        <begin position="1"/>
        <end position="23"/>
    </location>
</feature>
<dbReference type="GO" id="GO:0030313">
    <property type="term" value="C:cell envelope"/>
    <property type="evidence" value="ECO:0007669"/>
    <property type="project" value="UniProtKB-SubCell"/>
</dbReference>
<dbReference type="EMBL" id="FZOY01000006">
    <property type="protein sequence ID" value="SNT08023.1"/>
    <property type="molecule type" value="Genomic_DNA"/>
</dbReference>
<protein>
    <recommendedName>
        <fullName evidence="4">Imelysin-like domain-containing protein</fullName>
    </recommendedName>
</protein>
<dbReference type="InterPro" id="IPR018976">
    <property type="entry name" value="Imelysin-like"/>
</dbReference>
<sequence>MFRKPFLAALVLAQGLLAVPAAAQSAPPAQDGVGRLDSFNEELGLPYWAPGRGEVDHDALRRRSLAVLERQFGAFREASAGLAETASAHCAGTADAAEIKAALRDAWLAWAPLDSYQFGPVEQLGAALTVNFWPDKKDFVGRGLKALEALPPEDLADPATIAQGSAATQGLPAIERLLYTDMEACPAIVGISLYMEDLGGALYDAWFAENGWADLANAAGPDNPVYLSPEEFTKTLYTAVDFGLTRVAESRLGRPLGTFDRPFPDQAEAWRSGLSNEIILAQIHGLAEMVRLGFAGDVRETDRGWILEVFEQTEGRLAAIEQPISEAVQEPTSRVRVEAMQTKVRHLQLEMAKNLGPNLGVETGFSAADGD</sequence>
<dbReference type="InterPro" id="IPR034984">
    <property type="entry name" value="Imelysin-like_IPPA"/>
</dbReference>
<dbReference type="AlphaFoldDB" id="A0A239JRL7"/>
<comment type="subcellular location">
    <subcellularLocation>
        <location evidence="1">Cell envelope</location>
    </subcellularLocation>
</comment>
<gene>
    <name evidence="5" type="ORF">SAMN05421757_10613</name>
</gene>
<evidence type="ECO:0000256" key="2">
    <source>
        <dbReference type="ARBA" id="ARBA00022729"/>
    </source>
</evidence>
<accession>A0A239JRL7</accession>
<dbReference type="InterPro" id="IPR038352">
    <property type="entry name" value="Imelysin_sf"/>
</dbReference>
<organism evidence="5 6">
    <name type="scientific">Tropicimonas sediminicola</name>
    <dbReference type="NCBI Taxonomy" id="1031541"/>
    <lineage>
        <taxon>Bacteria</taxon>
        <taxon>Pseudomonadati</taxon>
        <taxon>Pseudomonadota</taxon>
        <taxon>Alphaproteobacteria</taxon>
        <taxon>Rhodobacterales</taxon>
        <taxon>Roseobacteraceae</taxon>
        <taxon>Tropicimonas</taxon>
    </lineage>
</organism>
<proteinExistence type="predicted"/>
<evidence type="ECO:0000256" key="3">
    <source>
        <dbReference type="SAM" id="SignalP"/>
    </source>
</evidence>
<evidence type="ECO:0000256" key="1">
    <source>
        <dbReference type="ARBA" id="ARBA00004196"/>
    </source>
</evidence>